<dbReference type="Pfam" id="PF02730">
    <property type="entry name" value="AFOR_N"/>
    <property type="match status" value="1"/>
</dbReference>
<name>A0A518EWP7_9BACT</name>
<evidence type="ECO:0000256" key="1">
    <source>
        <dbReference type="SAM" id="MobiDB-lite"/>
    </source>
</evidence>
<dbReference type="PANTHER" id="PTHR30038:SF0">
    <property type="entry name" value="TUNGSTEN-CONTAINING ALDEHYDE FERREDOXIN OXIDOREDUCTASE"/>
    <property type="match status" value="1"/>
</dbReference>
<dbReference type="InterPro" id="IPR036503">
    <property type="entry name" value="Ald_Fedxn_OxRdtase_N_sf"/>
</dbReference>
<organism evidence="3 4">
    <name type="scientific">Saltatorellus ferox</name>
    <dbReference type="NCBI Taxonomy" id="2528018"/>
    <lineage>
        <taxon>Bacteria</taxon>
        <taxon>Pseudomonadati</taxon>
        <taxon>Planctomycetota</taxon>
        <taxon>Planctomycetia</taxon>
        <taxon>Planctomycetia incertae sedis</taxon>
        <taxon>Saltatorellus</taxon>
    </lineage>
</organism>
<proteinExistence type="predicted"/>
<dbReference type="Gene3D" id="3.60.9.10">
    <property type="entry name" value="Aldehyde ferredoxin oxidoreductase, N-terminal domain"/>
    <property type="match status" value="1"/>
</dbReference>
<gene>
    <name evidence="3" type="ORF">Poly30_40280</name>
</gene>
<accession>A0A518EWP7</accession>
<feature type="region of interest" description="Disordered" evidence="1">
    <location>
        <begin position="413"/>
        <end position="433"/>
    </location>
</feature>
<dbReference type="InterPro" id="IPR013983">
    <property type="entry name" value="Ald_Fedxn_OxRdtase_N"/>
</dbReference>
<dbReference type="Proteomes" id="UP000320390">
    <property type="component" value="Chromosome"/>
</dbReference>
<dbReference type="AlphaFoldDB" id="A0A518EWP7"/>
<keyword evidence="4" id="KW-1185">Reference proteome</keyword>
<dbReference type="SMART" id="SM00790">
    <property type="entry name" value="AFOR_N"/>
    <property type="match status" value="1"/>
</dbReference>
<feature type="domain" description="Aldehyde ferredoxin oxidoreductase N-terminal" evidence="2">
    <location>
        <begin position="61"/>
        <end position="262"/>
    </location>
</feature>
<reference evidence="3 4" key="1">
    <citation type="submission" date="2019-02" db="EMBL/GenBank/DDBJ databases">
        <title>Deep-cultivation of Planctomycetes and their phenomic and genomic characterization uncovers novel biology.</title>
        <authorList>
            <person name="Wiegand S."/>
            <person name="Jogler M."/>
            <person name="Boedeker C."/>
            <person name="Pinto D."/>
            <person name="Vollmers J."/>
            <person name="Rivas-Marin E."/>
            <person name="Kohn T."/>
            <person name="Peeters S.H."/>
            <person name="Heuer A."/>
            <person name="Rast P."/>
            <person name="Oberbeckmann S."/>
            <person name="Bunk B."/>
            <person name="Jeske O."/>
            <person name="Meyerdierks A."/>
            <person name="Storesund J.E."/>
            <person name="Kallscheuer N."/>
            <person name="Luecker S."/>
            <person name="Lage O.M."/>
            <person name="Pohl T."/>
            <person name="Merkel B.J."/>
            <person name="Hornburger P."/>
            <person name="Mueller R.-W."/>
            <person name="Bruemmer F."/>
            <person name="Labrenz M."/>
            <person name="Spormann A.M."/>
            <person name="Op den Camp H."/>
            <person name="Overmann J."/>
            <person name="Amann R."/>
            <person name="Jetten M.S.M."/>
            <person name="Mascher T."/>
            <person name="Medema M.H."/>
            <person name="Devos D.P."/>
            <person name="Kaster A.-K."/>
            <person name="Ovreas L."/>
            <person name="Rohde M."/>
            <person name="Galperin M.Y."/>
            <person name="Jogler C."/>
        </authorList>
    </citation>
    <scope>NUCLEOTIDE SEQUENCE [LARGE SCALE GENOMIC DNA]</scope>
    <source>
        <strain evidence="3 4">Poly30</strain>
    </source>
</reference>
<evidence type="ECO:0000313" key="4">
    <source>
        <dbReference type="Proteomes" id="UP000320390"/>
    </source>
</evidence>
<dbReference type="GO" id="GO:0016625">
    <property type="term" value="F:oxidoreductase activity, acting on the aldehyde or oxo group of donors, iron-sulfur protein as acceptor"/>
    <property type="evidence" value="ECO:0007669"/>
    <property type="project" value="InterPro"/>
</dbReference>
<dbReference type="OrthoDB" id="9763894at2"/>
<sequence>MERQEAATVGVLQGSGTEDRVYRGVFPGAGTAGRDEGLAHRGMPSSRLLVVALEGKASLHYANLARSVEESLDLRRMAAHGGSALAVAAFGAAARAAARAGATWDAGPTAPAFAISVGDAVRRGLPTAARATITGRAPLRRGVVEAPFGGAFARALVRHTDVLLVFGAAGPDRWLIEIDEEGAVELRQPTLESDATTGQRARAWTADGGHALLVGPAAEVGLPFANLGSWDAGGSAPSLVGRGGLGATVAQAGVVGIVVGERAERDPQACASASTLARALESSPRLVARALGGTLELGDVRGEAAEVRPREGERRTRHGCKGCPTPCGWQFQVDGAGPNDDAGAGSRVGGRFAALQGLVRDGDGEAALAALGRCNELGMDARTVALLLTAEALDPGLLLDPASSLHQRALALTPEDDREPARPLMPTDLPGRVGIELGARGPEPLRSLSVLGLRASETSDAATRVAWQHDFRMRGLQDDETFNAGVIAHWQECYAAALDHSGFCAFSGSALLADGALGLDALALAVTGCMDGDEWLAMGAEICALHRTLRGRSPEEDVGASGADLPAAAVRGYVEAVGGTVALPVRDRPVPAVRDGGRDRAGRVRVHASGLLAAKLGGYPGARAVVEPGTGRALLELDVEVGPDGASVRSLLERLADALPAAGRWLLQPGGEPLPAVLIAGRGGAGRTVVGGGETVELLLVIPGG</sequence>
<dbReference type="EMBL" id="CP036434">
    <property type="protein sequence ID" value="QDV08481.1"/>
    <property type="molecule type" value="Genomic_DNA"/>
</dbReference>
<dbReference type="GO" id="GO:0009055">
    <property type="term" value="F:electron transfer activity"/>
    <property type="evidence" value="ECO:0007669"/>
    <property type="project" value="InterPro"/>
</dbReference>
<protein>
    <recommendedName>
        <fullName evidence="2">Aldehyde ferredoxin oxidoreductase N-terminal domain-containing protein</fullName>
    </recommendedName>
</protein>
<dbReference type="InterPro" id="IPR036021">
    <property type="entry name" value="Tungsten_al_ferr_oxy-like_C"/>
</dbReference>
<evidence type="ECO:0000313" key="3">
    <source>
        <dbReference type="EMBL" id="QDV08481.1"/>
    </source>
</evidence>
<dbReference type="PANTHER" id="PTHR30038">
    <property type="entry name" value="ALDEHYDE FERREDOXIN OXIDOREDUCTASE"/>
    <property type="match status" value="1"/>
</dbReference>
<dbReference type="GO" id="GO:0051536">
    <property type="term" value="F:iron-sulfur cluster binding"/>
    <property type="evidence" value="ECO:0007669"/>
    <property type="project" value="InterPro"/>
</dbReference>
<evidence type="ECO:0000259" key="2">
    <source>
        <dbReference type="SMART" id="SM00790"/>
    </source>
</evidence>
<dbReference type="InterPro" id="IPR051919">
    <property type="entry name" value="W-dependent_AOR"/>
</dbReference>
<dbReference type="SUPFAM" id="SSF48310">
    <property type="entry name" value="Aldehyde ferredoxin oxidoreductase, C-terminal domains"/>
    <property type="match status" value="1"/>
</dbReference>
<dbReference type="SUPFAM" id="SSF56228">
    <property type="entry name" value="Aldehyde ferredoxin oxidoreductase, N-terminal domain"/>
    <property type="match status" value="1"/>
</dbReference>